<dbReference type="EMBL" id="AP005245">
    <property type="protein sequence ID" value="BAD10181.1"/>
    <property type="molecule type" value="Genomic_DNA"/>
</dbReference>
<reference evidence="3" key="2">
    <citation type="journal article" date="2008" name="Nucleic Acids Res.">
        <title>The rice annotation project database (RAP-DB): 2008 update.</title>
        <authorList>
            <consortium name="The rice annotation project (RAP)"/>
        </authorList>
    </citation>
    <scope>GENOME REANNOTATION</scope>
    <source>
        <strain evidence="3">cv. Nipponbare</strain>
    </source>
</reference>
<evidence type="ECO:0000313" key="2">
    <source>
        <dbReference type="EMBL" id="BAD10181.1"/>
    </source>
</evidence>
<protein>
    <submittedName>
        <fullName evidence="2">Uncharacterized protein</fullName>
    </submittedName>
</protein>
<accession>Q6Z3S3</accession>
<feature type="compositionally biased region" description="Polar residues" evidence="1">
    <location>
        <begin position="43"/>
        <end position="66"/>
    </location>
</feature>
<evidence type="ECO:0000256" key="1">
    <source>
        <dbReference type="SAM" id="MobiDB-lite"/>
    </source>
</evidence>
<proteinExistence type="predicted"/>
<sequence>MLSRQEHTPPVYLHERRQPSPAGLDGSLIPSRGNKARPRPAWRSSNPPTVSSESTPSAMRRSSVTRIPSPRGGADK</sequence>
<dbReference type="Proteomes" id="UP000000763">
    <property type="component" value="Chromosome 8"/>
</dbReference>
<gene>
    <name evidence="2" type="primary">OSJNBa0025J22.31</name>
</gene>
<dbReference type="AlphaFoldDB" id="Q6Z3S3"/>
<feature type="compositionally biased region" description="Basic and acidic residues" evidence="1">
    <location>
        <begin position="1"/>
        <end position="18"/>
    </location>
</feature>
<name>Q6Z3S3_ORYSJ</name>
<feature type="region of interest" description="Disordered" evidence="1">
    <location>
        <begin position="1"/>
        <end position="76"/>
    </location>
</feature>
<reference evidence="3" key="1">
    <citation type="journal article" date="2005" name="Nature">
        <title>The map-based sequence of the rice genome.</title>
        <authorList>
            <consortium name="International rice genome sequencing project (IRGSP)"/>
            <person name="Matsumoto T."/>
            <person name="Wu J."/>
            <person name="Kanamori H."/>
            <person name="Katayose Y."/>
            <person name="Fujisawa M."/>
            <person name="Namiki N."/>
            <person name="Mizuno H."/>
            <person name="Yamamoto K."/>
            <person name="Antonio B.A."/>
            <person name="Baba T."/>
            <person name="Sakata K."/>
            <person name="Nagamura Y."/>
            <person name="Aoki H."/>
            <person name="Arikawa K."/>
            <person name="Arita K."/>
            <person name="Bito T."/>
            <person name="Chiden Y."/>
            <person name="Fujitsuka N."/>
            <person name="Fukunaka R."/>
            <person name="Hamada M."/>
            <person name="Harada C."/>
            <person name="Hayashi A."/>
            <person name="Hijishita S."/>
            <person name="Honda M."/>
            <person name="Hosokawa S."/>
            <person name="Ichikawa Y."/>
            <person name="Idonuma A."/>
            <person name="Iijima M."/>
            <person name="Ikeda M."/>
            <person name="Ikeno M."/>
            <person name="Ito K."/>
            <person name="Ito S."/>
            <person name="Ito T."/>
            <person name="Ito Y."/>
            <person name="Ito Y."/>
            <person name="Iwabuchi A."/>
            <person name="Kamiya K."/>
            <person name="Karasawa W."/>
            <person name="Kurita K."/>
            <person name="Katagiri S."/>
            <person name="Kikuta A."/>
            <person name="Kobayashi H."/>
            <person name="Kobayashi N."/>
            <person name="Machita K."/>
            <person name="Maehara T."/>
            <person name="Masukawa M."/>
            <person name="Mizubayashi T."/>
            <person name="Mukai Y."/>
            <person name="Nagasaki H."/>
            <person name="Nagata Y."/>
            <person name="Naito S."/>
            <person name="Nakashima M."/>
            <person name="Nakama Y."/>
            <person name="Nakamichi Y."/>
            <person name="Nakamura M."/>
            <person name="Meguro A."/>
            <person name="Negishi M."/>
            <person name="Ohta I."/>
            <person name="Ohta T."/>
            <person name="Okamoto M."/>
            <person name="Ono N."/>
            <person name="Saji S."/>
            <person name="Sakaguchi M."/>
            <person name="Sakai K."/>
            <person name="Shibata M."/>
            <person name="Shimokawa T."/>
            <person name="Song J."/>
            <person name="Takazaki Y."/>
            <person name="Terasawa K."/>
            <person name="Tsugane M."/>
            <person name="Tsuji K."/>
            <person name="Ueda S."/>
            <person name="Waki K."/>
            <person name="Yamagata H."/>
            <person name="Yamamoto M."/>
            <person name="Yamamoto S."/>
            <person name="Yamane H."/>
            <person name="Yoshiki S."/>
            <person name="Yoshihara R."/>
            <person name="Yukawa K."/>
            <person name="Zhong H."/>
            <person name="Yano M."/>
            <person name="Yuan Q."/>
            <person name="Ouyang S."/>
            <person name="Liu J."/>
            <person name="Jones K.M."/>
            <person name="Gansberger K."/>
            <person name="Moffat K."/>
            <person name="Hill J."/>
            <person name="Bera J."/>
            <person name="Fadrosh D."/>
            <person name="Jin S."/>
            <person name="Johri S."/>
            <person name="Kim M."/>
            <person name="Overton L."/>
            <person name="Reardon M."/>
            <person name="Tsitrin T."/>
            <person name="Vuong H."/>
            <person name="Weaver B."/>
            <person name="Ciecko A."/>
            <person name="Tallon L."/>
            <person name="Jackson J."/>
            <person name="Pai G."/>
            <person name="Aken S.V."/>
            <person name="Utterback T."/>
            <person name="Reidmuller S."/>
            <person name="Feldblyum T."/>
            <person name="Hsiao J."/>
            <person name="Zismann V."/>
            <person name="Iobst S."/>
            <person name="de Vazeille A.R."/>
            <person name="Buell C.R."/>
            <person name="Ying K."/>
            <person name="Li Y."/>
            <person name="Lu T."/>
            <person name="Huang Y."/>
            <person name="Zhao Q."/>
            <person name="Feng Q."/>
            <person name="Zhang L."/>
            <person name="Zhu J."/>
            <person name="Weng Q."/>
            <person name="Mu J."/>
            <person name="Lu Y."/>
            <person name="Fan D."/>
            <person name="Liu Y."/>
            <person name="Guan J."/>
            <person name="Zhang Y."/>
            <person name="Yu S."/>
            <person name="Liu X."/>
            <person name="Zhang Y."/>
            <person name="Hong G."/>
            <person name="Han B."/>
            <person name="Choisne N."/>
            <person name="Demange N."/>
            <person name="Orjeda G."/>
            <person name="Samain S."/>
            <person name="Cattolico L."/>
            <person name="Pelletier E."/>
            <person name="Couloux A."/>
            <person name="Segurens B."/>
            <person name="Wincker P."/>
            <person name="D'Hont A."/>
            <person name="Scarpelli C."/>
            <person name="Weissenbach J."/>
            <person name="Salanoubat M."/>
            <person name="Quetier F."/>
            <person name="Yu Y."/>
            <person name="Kim H.R."/>
            <person name="Rambo T."/>
            <person name="Currie J."/>
            <person name="Collura K."/>
            <person name="Luo M."/>
            <person name="Yang T."/>
            <person name="Ammiraju J.S.S."/>
            <person name="Engler F."/>
            <person name="Soderlund C."/>
            <person name="Wing R.A."/>
            <person name="Palmer L.E."/>
            <person name="de la Bastide M."/>
            <person name="Spiegel L."/>
            <person name="Nascimento L."/>
            <person name="Zutavern T."/>
            <person name="O'Shaughnessy A."/>
            <person name="Dike S."/>
            <person name="Dedhia N."/>
            <person name="Preston R."/>
            <person name="Balija V."/>
            <person name="McCombie W.R."/>
            <person name="Chow T."/>
            <person name="Chen H."/>
            <person name="Chung M."/>
            <person name="Chen C."/>
            <person name="Shaw J."/>
            <person name="Wu H."/>
            <person name="Hsiao K."/>
            <person name="Chao Y."/>
            <person name="Chu M."/>
            <person name="Cheng C."/>
            <person name="Hour A."/>
            <person name="Lee P."/>
            <person name="Lin S."/>
            <person name="Lin Y."/>
            <person name="Liou J."/>
            <person name="Liu S."/>
            <person name="Hsing Y."/>
            <person name="Raghuvanshi S."/>
            <person name="Mohanty A."/>
            <person name="Bharti A.K."/>
            <person name="Gaur A."/>
            <person name="Gupta V."/>
            <person name="Kumar D."/>
            <person name="Ravi V."/>
            <person name="Vij S."/>
            <person name="Kapur A."/>
            <person name="Khurana P."/>
            <person name="Khurana P."/>
            <person name="Khurana J.P."/>
            <person name="Tyagi A.K."/>
            <person name="Gaikwad K."/>
            <person name="Singh A."/>
            <person name="Dalal V."/>
            <person name="Srivastava S."/>
            <person name="Dixit A."/>
            <person name="Pal A.K."/>
            <person name="Ghazi I.A."/>
            <person name="Yadav M."/>
            <person name="Pandit A."/>
            <person name="Bhargava A."/>
            <person name="Sureshbabu K."/>
            <person name="Batra K."/>
            <person name="Sharma T.R."/>
            <person name="Mohapatra T."/>
            <person name="Singh N.K."/>
            <person name="Messing J."/>
            <person name="Nelson A.B."/>
            <person name="Fuks G."/>
            <person name="Kavchok S."/>
            <person name="Keizer G."/>
            <person name="Linton E."/>
            <person name="Llaca V."/>
            <person name="Song R."/>
            <person name="Tanyolac B."/>
            <person name="Young S."/>
            <person name="Ho-Il K."/>
            <person name="Hahn J.H."/>
            <person name="Sangsakoo G."/>
            <person name="Vanavichit A."/>
            <person name="de Mattos Luiz.A.T."/>
            <person name="Zimmer P.D."/>
            <person name="Malone G."/>
            <person name="Dellagostin O."/>
            <person name="de Oliveira A.C."/>
            <person name="Bevan M."/>
            <person name="Bancroft I."/>
            <person name="Minx P."/>
            <person name="Cordum H."/>
            <person name="Wilson R."/>
            <person name="Cheng Z."/>
            <person name="Jin W."/>
            <person name="Jiang J."/>
            <person name="Leong S.A."/>
            <person name="Iwama H."/>
            <person name="Gojobori T."/>
            <person name="Itoh T."/>
            <person name="Niimura Y."/>
            <person name="Fujii Y."/>
            <person name="Habara T."/>
            <person name="Sakai H."/>
            <person name="Sato Y."/>
            <person name="Wilson G."/>
            <person name="Kumar K."/>
            <person name="McCouch S."/>
            <person name="Juretic N."/>
            <person name="Hoen D."/>
            <person name="Wright S."/>
            <person name="Bruskiewich R."/>
            <person name="Bureau T."/>
            <person name="Miyao A."/>
            <person name="Hirochika H."/>
            <person name="Nishikawa T."/>
            <person name="Kadowaki K."/>
            <person name="Sugiura M."/>
            <person name="Burr B."/>
            <person name="Sasaki T."/>
        </authorList>
    </citation>
    <scope>NUCLEOTIDE SEQUENCE [LARGE SCALE GENOMIC DNA]</scope>
    <source>
        <strain evidence="3">cv. Nipponbare</strain>
    </source>
</reference>
<evidence type="ECO:0000313" key="3">
    <source>
        <dbReference type="Proteomes" id="UP000000763"/>
    </source>
</evidence>
<organism evidence="2 3">
    <name type="scientific">Oryza sativa subsp. japonica</name>
    <name type="common">Rice</name>
    <dbReference type="NCBI Taxonomy" id="39947"/>
    <lineage>
        <taxon>Eukaryota</taxon>
        <taxon>Viridiplantae</taxon>
        <taxon>Streptophyta</taxon>
        <taxon>Embryophyta</taxon>
        <taxon>Tracheophyta</taxon>
        <taxon>Spermatophyta</taxon>
        <taxon>Magnoliopsida</taxon>
        <taxon>Liliopsida</taxon>
        <taxon>Poales</taxon>
        <taxon>Poaceae</taxon>
        <taxon>BOP clade</taxon>
        <taxon>Oryzoideae</taxon>
        <taxon>Oryzeae</taxon>
        <taxon>Oryzinae</taxon>
        <taxon>Oryza</taxon>
        <taxon>Oryza sativa</taxon>
    </lineage>
</organism>